<dbReference type="SMART" id="SM00387">
    <property type="entry name" value="HATPase_c"/>
    <property type="match status" value="1"/>
</dbReference>
<dbReference type="InterPro" id="IPR005467">
    <property type="entry name" value="His_kinase_dom"/>
</dbReference>
<dbReference type="EMBL" id="MPIN01000007">
    <property type="protein sequence ID" value="OJH37771.1"/>
    <property type="molecule type" value="Genomic_DNA"/>
</dbReference>
<dbReference type="InterPro" id="IPR013656">
    <property type="entry name" value="PAS_4"/>
</dbReference>
<keyword evidence="4" id="KW-0808">Transferase</keyword>
<dbReference type="PANTHER" id="PTHR43547:SF2">
    <property type="entry name" value="HYBRID SIGNAL TRANSDUCTION HISTIDINE KINASE C"/>
    <property type="match status" value="1"/>
</dbReference>
<dbReference type="Gene3D" id="3.30.450.20">
    <property type="entry name" value="PAS domain"/>
    <property type="match status" value="1"/>
</dbReference>
<protein>
    <recommendedName>
        <fullName evidence="2">histidine kinase</fullName>
        <ecNumber evidence="2">2.7.13.3</ecNumber>
    </recommendedName>
</protein>
<evidence type="ECO:0000259" key="7">
    <source>
        <dbReference type="PROSITE" id="PS50109"/>
    </source>
</evidence>
<comment type="caution">
    <text evidence="10">The sequence shown here is derived from an EMBL/GenBank/DDBJ whole genome shotgun (WGS) entry which is preliminary data.</text>
</comment>
<dbReference type="SUPFAM" id="SSF52172">
    <property type="entry name" value="CheY-like"/>
    <property type="match status" value="1"/>
</dbReference>
<dbReference type="PROSITE" id="PS50112">
    <property type="entry name" value="PAS"/>
    <property type="match status" value="1"/>
</dbReference>
<dbReference type="RefSeq" id="WP_071901240.1">
    <property type="nucleotide sequence ID" value="NZ_MPIN01000007.1"/>
</dbReference>
<dbReference type="SUPFAM" id="SSF47384">
    <property type="entry name" value="Homodimeric domain of signal transducing histidine kinase"/>
    <property type="match status" value="1"/>
</dbReference>
<dbReference type="SMART" id="SM00448">
    <property type="entry name" value="REC"/>
    <property type="match status" value="1"/>
</dbReference>
<reference evidence="11" key="1">
    <citation type="submission" date="2016-11" db="EMBL/GenBank/DDBJ databases">
        <authorList>
            <person name="Shukria A."/>
            <person name="Stevens D.C."/>
        </authorList>
    </citation>
    <scope>NUCLEOTIDE SEQUENCE [LARGE SCALE GENOMIC DNA]</scope>
    <source>
        <strain evidence="11">Cbfe23</strain>
    </source>
</reference>
<comment type="catalytic activity">
    <reaction evidence="1">
        <text>ATP + protein L-histidine = ADP + protein N-phospho-L-histidine.</text>
        <dbReference type="EC" id="2.7.13.3"/>
    </reaction>
</comment>
<organism evidence="10 11">
    <name type="scientific">Cystobacter ferrugineus</name>
    <dbReference type="NCBI Taxonomy" id="83449"/>
    <lineage>
        <taxon>Bacteria</taxon>
        <taxon>Pseudomonadati</taxon>
        <taxon>Myxococcota</taxon>
        <taxon>Myxococcia</taxon>
        <taxon>Myxococcales</taxon>
        <taxon>Cystobacterineae</taxon>
        <taxon>Archangiaceae</taxon>
        <taxon>Cystobacter</taxon>
    </lineage>
</organism>
<proteinExistence type="predicted"/>
<feature type="domain" description="Response regulatory" evidence="8">
    <location>
        <begin position="7"/>
        <end position="126"/>
    </location>
</feature>
<dbReference type="Gene3D" id="3.30.565.10">
    <property type="entry name" value="Histidine kinase-like ATPase, C-terminal domain"/>
    <property type="match status" value="1"/>
</dbReference>
<dbReference type="OrthoDB" id="5342753at2"/>
<evidence type="ECO:0000259" key="9">
    <source>
        <dbReference type="PROSITE" id="PS50112"/>
    </source>
</evidence>
<dbReference type="NCBIfam" id="TIGR00229">
    <property type="entry name" value="sensory_box"/>
    <property type="match status" value="1"/>
</dbReference>
<dbReference type="InterPro" id="IPR003594">
    <property type="entry name" value="HATPase_dom"/>
</dbReference>
<keyword evidence="11" id="KW-1185">Reference proteome</keyword>
<evidence type="ECO:0000259" key="8">
    <source>
        <dbReference type="PROSITE" id="PS50110"/>
    </source>
</evidence>
<gene>
    <name evidence="10" type="ORF">BON30_26670</name>
</gene>
<dbReference type="CDD" id="cd00156">
    <property type="entry name" value="REC"/>
    <property type="match status" value="1"/>
</dbReference>
<evidence type="ECO:0000256" key="6">
    <source>
        <dbReference type="PROSITE-ProRule" id="PRU00169"/>
    </source>
</evidence>
<dbReference type="STRING" id="83449.BON30_26670"/>
<accession>A0A1L9B692</accession>
<keyword evidence="5" id="KW-0418">Kinase</keyword>
<reference evidence="10 11" key="2">
    <citation type="submission" date="2016-12" db="EMBL/GenBank/DDBJ databases">
        <title>Draft Genome Sequence of Cystobacter ferrugineus Strain Cbfe23.</title>
        <authorList>
            <person name="Akbar S."/>
            <person name="Dowd S.E."/>
            <person name="Stevens D.C."/>
        </authorList>
    </citation>
    <scope>NUCLEOTIDE SEQUENCE [LARGE SCALE GENOMIC DNA]</scope>
    <source>
        <strain evidence="10 11">Cbfe23</strain>
    </source>
</reference>
<dbReference type="Gene3D" id="3.40.50.2300">
    <property type="match status" value="1"/>
</dbReference>
<dbReference type="InterPro" id="IPR004358">
    <property type="entry name" value="Sig_transdc_His_kin-like_C"/>
</dbReference>
<evidence type="ECO:0000256" key="5">
    <source>
        <dbReference type="ARBA" id="ARBA00022777"/>
    </source>
</evidence>
<dbReference type="PANTHER" id="PTHR43547">
    <property type="entry name" value="TWO-COMPONENT HISTIDINE KINASE"/>
    <property type="match status" value="1"/>
</dbReference>
<dbReference type="AlphaFoldDB" id="A0A1L9B692"/>
<evidence type="ECO:0000256" key="3">
    <source>
        <dbReference type="ARBA" id="ARBA00022553"/>
    </source>
</evidence>
<dbReference type="InterPro" id="IPR035965">
    <property type="entry name" value="PAS-like_dom_sf"/>
</dbReference>
<dbReference type="Proteomes" id="UP000182229">
    <property type="component" value="Unassembled WGS sequence"/>
</dbReference>
<dbReference type="Gene3D" id="1.10.287.130">
    <property type="match status" value="1"/>
</dbReference>
<dbReference type="InterPro" id="IPR001789">
    <property type="entry name" value="Sig_transdc_resp-reg_receiver"/>
</dbReference>
<dbReference type="PROSITE" id="PS50110">
    <property type="entry name" value="RESPONSE_REGULATORY"/>
    <property type="match status" value="1"/>
</dbReference>
<dbReference type="FunFam" id="3.30.565.10:FF:000006">
    <property type="entry name" value="Sensor histidine kinase WalK"/>
    <property type="match status" value="1"/>
</dbReference>
<dbReference type="SUPFAM" id="SSF55785">
    <property type="entry name" value="PYP-like sensor domain (PAS domain)"/>
    <property type="match status" value="1"/>
</dbReference>
<sequence>MNSRLLTLLLVEDSPEDRDVFRTYLEEMGEYSYHFLEEDSADAALATCKREQVDCILLDYDLPELSGLDFLRRLLDEEGLLRPPVVMVTGRGNERIAVEALKGGASDYLVKSEVTPESLYRAVRNAVEKEDIRKRLTEQRALTGIAEARLQAALEVLERGDALLVLDKDFRILLVNSSQERLSGLRREDTLMRTLWDVWPEASRPESRFWFEYHRTMRERVTTHFEEYFAPLDMWTDVSVYPTREGGIAIFFRDVSDRKRAEERVRAEERRRAEFEQQLIGIVSHDLRNPITAISLGVSLLLRRDDLDERILKTLVRVHSSAERTIRMVRDLLDFTQARLGGGIVVNRELTDLHPLLRLVVDEVHMSFPDREVRVEIGGDGQGAWDTDRMAQVITNLVTNALKYSPAGTPVTVRARGDSDAVYLEVHNDGDPIPPQVQEHLFEPMWRGDAQVDRTSRSIGLGLFIVDHLIRAHGGTVSVRSVASEGTTFGVRLPRRALSVSVRRA</sequence>
<evidence type="ECO:0000256" key="2">
    <source>
        <dbReference type="ARBA" id="ARBA00012438"/>
    </source>
</evidence>
<dbReference type="SMART" id="SM00091">
    <property type="entry name" value="PAS"/>
    <property type="match status" value="2"/>
</dbReference>
<dbReference type="Pfam" id="PF00512">
    <property type="entry name" value="HisKA"/>
    <property type="match status" value="1"/>
</dbReference>
<dbReference type="Pfam" id="PF08448">
    <property type="entry name" value="PAS_4"/>
    <property type="match status" value="1"/>
</dbReference>
<dbReference type="Pfam" id="PF00072">
    <property type="entry name" value="Response_reg"/>
    <property type="match status" value="1"/>
</dbReference>
<evidence type="ECO:0000313" key="11">
    <source>
        <dbReference type="Proteomes" id="UP000182229"/>
    </source>
</evidence>
<dbReference type="CDD" id="cd00082">
    <property type="entry name" value="HisKA"/>
    <property type="match status" value="1"/>
</dbReference>
<dbReference type="SUPFAM" id="SSF55874">
    <property type="entry name" value="ATPase domain of HSP90 chaperone/DNA topoisomerase II/histidine kinase"/>
    <property type="match status" value="1"/>
</dbReference>
<evidence type="ECO:0000256" key="1">
    <source>
        <dbReference type="ARBA" id="ARBA00000085"/>
    </source>
</evidence>
<dbReference type="PRINTS" id="PR00344">
    <property type="entry name" value="BCTRLSENSOR"/>
</dbReference>
<dbReference type="PROSITE" id="PS50109">
    <property type="entry name" value="HIS_KIN"/>
    <property type="match status" value="1"/>
</dbReference>
<dbReference type="SMART" id="SM00388">
    <property type="entry name" value="HisKA"/>
    <property type="match status" value="1"/>
</dbReference>
<name>A0A1L9B692_9BACT</name>
<feature type="modified residue" description="4-aspartylphosphate" evidence="6">
    <location>
        <position position="59"/>
    </location>
</feature>
<dbReference type="CDD" id="cd00130">
    <property type="entry name" value="PAS"/>
    <property type="match status" value="1"/>
</dbReference>
<feature type="domain" description="Histidine kinase" evidence="7">
    <location>
        <begin position="282"/>
        <end position="497"/>
    </location>
</feature>
<dbReference type="EC" id="2.7.13.3" evidence="2"/>
<dbReference type="InterPro" id="IPR011006">
    <property type="entry name" value="CheY-like_superfamily"/>
</dbReference>
<evidence type="ECO:0000256" key="4">
    <source>
        <dbReference type="ARBA" id="ARBA00022679"/>
    </source>
</evidence>
<dbReference type="Pfam" id="PF02518">
    <property type="entry name" value="HATPase_c"/>
    <property type="match status" value="1"/>
</dbReference>
<dbReference type="GO" id="GO:0000155">
    <property type="term" value="F:phosphorelay sensor kinase activity"/>
    <property type="evidence" value="ECO:0007669"/>
    <property type="project" value="InterPro"/>
</dbReference>
<feature type="domain" description="PAS" evidence="9">
    <location>
        <begin position="146"/>
        <end position="195"/>
    </location>
</feature>
<dbReference type="CDD" id="cd00075">
    <property type="entry name" value="HATPase"/>
    <property type="match status" value="1"/>
</dbReference>
<keyword evidence="3 6" id="KW-0597">Phosphoprotein</keyword>
<dbReference type="InterPro" id="IPR003661">
    <property type="entry name" value="HisK_dim/P_dom"/>
</dbReference>
<dbReference type="InterPro" id="IPR036890">
    <property type="entry name" value="HATPase_C_sf"/>
</dbReference>
<dbReference type="InterPro" id="IPR036097">
    <property type="entry name" value="HisK_dim/P_sf"/>
</dbReference>
<evidence type="ECO:0000313" key="10">
    <source>
        <dbReference type="EMBL" id="OJH37771.1"/>
    </source>
</evidence>
<dbReference type="InterPro" id="IPR000014">
    <property type="entry name" value="PAS"/>
</dbReference>